<dbReference type="AlphaFoldDB" id="A0A5N6KCV6"/>
<keyword evidence="1" id="KW-0812">Transmembrane</keyword>
<accession>A0A5N6KCV6</accession>
<evidence type="ECO:0000256" key="1">
    <source>
        <dbReference type="SAM" id="Phobius"/>
    </source>
</evidence>
<sequence>MQKALAMVSRRMKNWMPQASSFVAGGFAGQFLMSFTLYSSLLFYFHIQIHPSLVKKSIKMKFSPIVASALLFVLPAMVSAAPTSSPAELATANPLQLFTRDGQTCGAPKPVKTGDKTKDDAAQKKYDDLMKKMSDATKAAHAGQTACPSSSLTTFDKSKDKNKRTQIKTKCVDGYQACVTNRKAANNACKSLGGTVDQGHLTAVTVCQTSLNTWKAKTP</sequence>
<feature type="transmembrane region" description="Helical" evidence="1">
    <location>
        <begin position="21"/>
        <end position="45"/>
    </location>
</feature>
<protein>
    <submittedName>
        <fullName evidence="2">Uncharacterized protein</fullName>
    </submittedName>
</protein>
<gene>
    <name evidence="2" type="ORF">EYC80_003155</name>
</gene>
<comment type="caution">
    <text evidence="2">The sequence shown here is derived from an EMBL/GenBank/DDBJ whole genome shotgun (WGS) entry which is preliminary data.</text>
</comment>
<dbReference type="OrthoDB" id="3509349at2759"/>
<name>A0A5N6KCV6_MONLA</name>
<evidence type="ECO:0000313" key="3">
    <source>
        <dbReference type="Proteomes" id="UP000326757"/>
    </source>
</evidence>
<organism evidence="2 3">
    <name type="scientific">Monilinia laxa</name>
    <name type="common">Brown rot fungus</name>
    <name type="synonym">Sclerotinia laxa</name>
    <dbReference type="NCBI Taxonomy" id="61186"/>
    <lineage>
        <taxon>Eukaryota</taxon>
        <taxon>Fungi</taxon>
        <taxon>Dikarya</taxon>
        <taxon>Ascomycota</taxon>
        <taxon>Pezizomycotina</taxon>
        <taxon>Leotiomycetes</taxon>
        <taxon>Helotiales</taxon>
        <taxon>Sclerotiniaceae</taxon>
        <taxon>Monilinia</taxon>
    </lineage>
</organism>
<proteinExistence type="predicted"/>
<dbReference type="Proteomes" id="UP000326757">
    <property type="component" value="Unassembled WGS sequence"/>
</dbReference>
<dbReference type="EMBL" id="VIGI01000004">
    <property type="protein sequence ID" value="KAB8301270.1"/>
    <property type="molecule type" value="Genomic_DNA"/>
</dbReference>
<reference evidence="2 3" key="1">
    <citation type="submission" date="2019-06" db="EMBL/GenBank/DDBJ databases">
        <title>Genome Sequence of the Brown Rot Fungal Pathogen Monilinia laxa.</title>
        <authorList>
            <person name="De Miccolis Angelini R.M."/>
            <person name="Landi L."/>
            <person name="Abate D."/>
            <person name="Pollastro S."/>
            <person name="Romanazzi G."/>
            <person name="Faretra F."/>
        </authorList>
    </citation>
    <scope>NUCLEOTIDE SEQUENCE [LARGE SCALE GENOMIC DNA]</scope>
    <source>
        <strain evidence="2 3">Mlax316</strain>
    </source>
</reference>
<keyword evidence="1" id="KW-0472">Membrane</keyword>
<keyword evidence="1" id="KW-1133">Transmembrane helix</keyword>
<keyword evidence="3" id="KW-1185">Reference proteome</keyword>
<evidence type="ECO:0000313" key="2">
    <source>
        <dbReference type="EMBL" id="KAB8301270.1"/>
    </source>
</evidence>